<evidence type="ECO:0000313" key="2">
    <source>
        <dbReference type="EMBL" id="EME48704.1"/>
    </source>
</evidence>
<evidence type="ECO:0000313" key="3">
    <source>
        <dbReference type="Proteomes" id="UP000016933"/>
    </source>
</evidence>
<name>N1Q2K9_DOTSN</name>
<organism evidence="2 3">
    <name type="scientific">Dothistroma septosporum (strain NZE10 / CBS 128990)</name>
    <name type="common">Red band needle blight fungus</name>
    <name type="synonym">Mycosphaerella pini</name>
    <dbReference type="NCBI Taxonomy" id="675120"/>
    <lineage>
        <taxon>Eukaryota</taxon>
        <taxon>Fungi</taxon>
        <taxon>Dikarya</taxon>
        <taxon>Ascomycota</taxon>
        <taxon>Pezizomycotina</taxon>
        <taxon>Dothideomycetes</taxon>
        <taxon>Dothideomycetidae</taxon>
        <taxon>Mycosphaerellales</taxon>
        <taxon>Mycosphaerellaceae</taxon>
        <taxon>Dothistroma</taxon>
    </lineage>
</organism>
<feature type="signal peptide" evidence="1">
    <location>
        <begin position="1"/>
        <end position="36"/>
    </location>
</feature>
<sequence>MSCFHTRGNRPQAVRFTSRFVALRPALLALIDHACAATSTTCRLRARLRRRVLASRPTAQQYLVAASRSICGFVNRDEVVKLGPDGVQCPPT</sequence>
<dbReference type="Proteomes" id="UP000016933">
    <property type="component" value="Unassembled WGS sequence"/>
</dbReference>
<dbReference type="HOGENOM" id="CLU_2413230_0_0_1"/>
<keyword evidence="3" id="KW-1185">Reference proteome</keyword>
<evidence type="ECO:0000256" key="1">
    <source>
        <dbReference type="SAM" id="SignalP"/>
    </source>
</evidence>
<protein>
    <submittedName>
        <fullName evidence="2">Uncharacterized protein</fullName>
    </submittedName>
</protein>
<keyword evidence="1" id="KW-0732">Signal</keyword>
<dbReference type="EMBL" id="KB446535">
    <property type="protein sequence ID" value="EME48704.1"/>
    <property type="molecule type" value="Genomic_DNA"/>
</dbReference>
<accession>N1Q2K9</accession>
<dbReference type="AlphaFoldDB" id="N1Q2K9"/>
<gene>
    <name evidence="2" type="ORF">DOTSEDRAFT_39998</name>
</gene>
<reference evidence="2 3" key="2">
    <citation type="journal article" date="2012" name="PLoS Pathog.">
        <title>Diverse lifestyles and strategies of plant pathogenesis encoded in the genomes of eighteen Dothideomycetes fungi.</title>
        <authorList>
            <person name="Ohm R.A."/>
            <person name="Feau N."/>
            <person name="Henrissat B."/>
            <person name="Schoch C.L."/>
            <person name="Horwitz B.A."/>
            <person name="Barry K.W."/>
            <person name="Condon B.J."/>
            <person name="Copeland A.C."/>
            <person name="Dhillon B."/>
            <person name="Glaser F."/>
            <person name="Hesse C.N."/>
            <person name="Kosti I."/>
            <person name="LaButti K."/>
            <person name="Lindquist E.A."/>
            <person name="Lucas S."/>
            <person name="Salamov A.A."/>
            <person name="Bradshaw R.E."/>
            <person name="Ciuffetti L."/>
            <person name="Hamelin R.C."/>
            <person name="Kema G.H.J."/>
            <person name="Lawrence C."/>
            <person name="Scott J.A."/>
            <person name="Spatafora J.W."/>
            <person name="Turgeon B.G."/>
            <person name="de Wit P.J.G.M."/>
            <person name="Zhong S."/>
            <person name="Goodwin S.B."/>
            <person name="Grigoriev I.V."/>
        </authorList>
    </citation>
    <scope>NUCLEOTIDE SEQUENCE [LARGE SCALE GENOMIC DNA]</scope>
    <source>
        <strain evidence="3">NZE10 / CBS 128990</strain>
    </source>
</reference>
<reference evidence="3" key="1">
    <citation type="journal article" date="2012" name="PLoS Genet.">
        <title>The genomes of the fungal plant pathogens Cladosporium fulvum and Dothistroma septosporum reveal adaptation to different hosts and lifestyles but also signatures of common ancestry.</title>
        <authorList>
            <person name="de Wit P.J.G.M."/>
            <person name="van der Burgt A."/>
            <person name="Oekmen B."/>
            <person name="Stergiopoulos I."/>
            <person name="Abd-Elsalam K.A."/>
            <person name="Aerts A.L."/>
            <person name="Bahkali A.H."/>
            <person name="Beenen H.G."/>
            <person name="Chettri P."/>
            <person name="Cox M.P."/>
            <person name="Datema E."/>
            <person name="de Vries R.P."/>
            <person name="Dhillon B."/>
            <person name="Ganley A.R."/>
            <person name="Griffiths S.A."/>
            <person name="Guo Y."/>
            <person name="Hamelin R.C."/>
            <person name="Henrissat B."/>
            <person name="Kabir M.S."/>
            <person name="Jashni M.K."/>
            <person name="Kema G."/>
            <person name="Klaubauf S."/>
            <person name="Lapidus A."/>
            <person name="Levasseur A."/>
            <person name="Lindquist E."/>
            <person name="Mehrabi R."/>
            <person name="Ohm R.A."/>
            <person name="Owen T.J."/>
            <person name="Salamov A."/>
            <person name="Schwelm A."/>
            <person name="Schijlen E."/>
            <person name="Sun H."/>
            <person name="van den Burg H.A."/>
            <person name="van Ham R.C.H.J."/>
            <person name="Zhang S."/>
            <person name="Goodwin S.B."/>
            <person name="Grigoriev I.V."/>
            <person name="Collemare J."/>
            <person name="Bradshaw R.E."/>
        </authorList>
    </citation>
    <scope>NUCLEOTIDE SEQUENCE [LARGE SCALE GENOMIC DNA]</scope>
    <source>
        <strain evidence="3">NZE10 / CBS 128990</strain>
    </source>
</reference>
<proteinExistence type="predicted"/>
<feature type="chain" id="PRO_5004109831" evidence="1">
    <location>
        <begin position="37"/>
        <end position="92"/>
    </location>
</feature>